<protein>
    <recommendedName>
        <fullName evidence="5">DUF3558 domain-containing protein</fullName>
    </recommendedName>
</protein>
<feature type="region of interest" description="Disordered" evidence="1">
    <location>
        <begin position="20"/>
        <end position="61"/>
    </location>
</feature>
<gene>
    <name evidence="3" type="ORF">F4559_006898</name>
</gene>
<evidence type="ECO:0000256" key="2">
    <source>
        <dbReference type="SAM" id="SignalP"/>
    </source>
</evidence>
<dbReference type="RefSeq" id="WP_184675268.1">
    <property type="nucleotide sequence ID" value="NZ_BAABAI010000035.1"/>
</dbReference>
<dbReference type="PROSITE" id="PS51257">
    <property type="entry name" value="PROKAR_LIPOPROTEIN"/>
    <property type="match status" value="1"/>
</dbReference>
<sequence length="196" mass="20158">MRRALPFLAAALVLTACAESTPGTPSAGSAPTTTASGSSQPSGSAKPSTSATPKKRPKTINIKDVDPCTLLTDAQRAKLGLGGTPTKQTDDEGYQECTVSREDHKYLTGMTVYPDRGVEYYSGGAKTPEPIEIAGFPALKMASSMPLGDSCAVVVDVSDGQVVSSDVMAFGALKGDAVCEPTLKTVTEVVATLVAK</sequence>
<dbReference type="Pfam" id="PF12079">
    <property type="entry name" value="DUF3558"/>
    <property type="match status" value="1"/>
</dbReference>
<evidence type="ECO:0000313" key="3">
    <source>
        <dbReference type="EMBL" id="MBB4969539.1"/>
    </source>
</evidence>
<dbReference type="InterPro" id="IPR024520">
    <property type="entry name" value="DUF3558"/>
</dbReference>
<dbReference type="EMBL" id="JACHJS010000001">
    <property type="protein sequence ID" value="MBB4969539.1"/>
    <property type="molecule type" value="Genomic_DNA"/>
</dbReference>
<comment type="caution">
    <text evidence="3">The sequence shown here is derived from an EMBL/GenBank/DDBJ whole genome shotgun (WGS) entry which is preliminary data.</text>
</comment>
<evidence type="ECO:0000256" key="1">
    <source>
        <dbReference type="SAM" id="MobiDB-lite"/>
    </source>
</evidence>
<evidence type="ECO:0008006" key="5">
    <source>
        <dbReference type="Google" id="ProtNLM"/>
    </source>
</evidence>
<organism evidence="3 4">
    <name type="scientific">Saccharothrix violaceirubra</name>
    <dbReference type="NCBI Taxonomy" id="413306"/>
    <lineage>
        <taxon>Bacteria</taxon>
        <taxon>Bacillati</taxon>
        <taxon>Actinomycetota</taxon>
        <taxon>Actinomycetes</taxon>
        <taxon>Pseudonocardiales</taxon>
        <taxon>Pseudonocardiaceae</taxon>
        <taxon>Saccharothrix</taxon>
    </lineage>
</organism>
<keyword evidence="4" id="KW-1185">Reference proteome</keyword>
<reference evidence="3 4" key="1">
    <citation type="submission" date="2020-08" db="EMBL/GenBank/DDBJ databases">
        <title>Sequencing the genomes of 1000 actinobacteria strains.</title>
        <authorList>
            <person name="Klenk H.-P."/>
        </authorList>
    </citation>
    <scope>NUCLEOTIDE SEQUENCE [LARGE SCALE GENOMIC DNA]</scope>
    <source>
        <strain evidence="3 4">DSM 45084</strain>
    </source>
</reference>
<evidence type="ECO:0000313" key="4">
    <source>
        <dbReference type="Proteomes" id="UP000542674"/>
    </source>
</evidence>
<accession>A0A7W7TAH5</accession>
<feature type="compositionally biased region" description="Low complexity" evidence="1">
    <location>
        <begin position="20"/>
        <end position="50"/>
    </location>
</feature>
<feature type="signal peptide" evidence="2">
    <location>
        <begin position="1"/>
        <end position="18"/>
    </location>
</feature>
<feature type="chain" id="PRO_5038722022" description="DUF3558 domain-containing protein" evidence="2">
    <location>
        <begin position="19"/>
        <end position="196"/>
    </location>
</feature>
<dbReference type="AlphaFoldDB" id="A0A7W7TAH5"/>
<dbReference type="Proteomes" id="UP000542674">
    <property type="component" value="Unassembled WGS sequence"/>
</dbReference>
<name>A0A7W7TAH5_9PSEU</name>
<proteinExistence type="predicted"/>
<keyword evidence="2" id="KW-0732">Signal</keyword>